<dbReference type="AlphaFoldDB" id="A0ABD6D6B1"/>
<evidence type="ECO:0000313" key="2">
    <source>
        <dbReference type="EMBL" id="MFD1641647.1"/>
    </source>
</evidence>
<dbReference type="InterPro" id="IPR055930">
    <property type="entry name" value="DUF7508"/>
</dbReference>
<accession>A0ABD6D6B1</accession>
<dbReference type="Proteomes" id="UP001597052">
    <property type="component" value="Unassembled WGS sequence"/>
</dbReference>
<feature type="domain" description="DUF7508" evidence="1">
    <location>
        <begin position="1"/>
        <end position="90"/>
    </location>
</feature>
<evidence type="ECO:0000259" key="1">
    <source>
        <dbReference type="Pfam" id="PF24348"/>
    </source>
</evidence>
<evidence type="ECO:0000313" key="3">
    <source>
        <dbReference type="Proteomes" id="UP001597052"/>
    </source>
</evidence>
<name>A0ABD6D6B1_9EURY</name>
<sequence length="91" mass="9993">MSLRKQWRPLERSTVGRAPDAYGLYELGDSDGTSLGFGIGVLRDELKEALAYGEPAGFEPTSTEGAGEPTQVRWERATSKAHAERLLDEHC</sequence>
<organism evidence="2 3">
    <name type="scientific">Halohasta litorea</name>
    <dbReference type="NCBI Taxonomy" id="869891"/>
    <lineage>
        <taxon>Archaea</taxon>
        <taxon>Methanobacteriati</taxon>
        <taxon>Methanobacteriota</taxon>
        <taxon>Stenosarchaea group</taxon>
        <taxon>Halobacteria</taxon>
        <taxon>Halobacteriales</taxon>
        <taxon>Haloferacaceae</taxon>
        <taxon>Halohasta</taxon>
    </lineage>
</organism>
<proteinExistence type="predicted"/>
<gene>
    <name evidence="2" type="ORF">ACFSBW_07150</name>
</gene>
<comment type="caution">
    <text evidence="2">The sequence shown here is derived from an EMBL/GenBank/DDBJ whole genome shotgun (WGS) entry which is preliminary data.</text>
</comment>
<protein>
    <recommendedName>
        <fullName evidence="1">DUF7508 domain-containing protein</fullName>
    </recommendedName>
</protein>
<dbReference type="RefSeq" id="WP_256396753.1">
    <property type="nucleotide sequence ID" value="NZ_JANHDJ010000005.1"/>
</dbReference>
<reference evidence="2 3" key="1">
    <citation type="journal article" date="2019" name="Int. J. Syst. Evol. Microbiol.">
        <title>The Global Catalogue of Microorganisms (GCM) 10K type strain sequencing project: providing services to taxonomists for standard genome sequencing and annotation.</title>
        <authorList>
            <consortium name="The Broad Institute Genomics Platform"/>
            <consortium name="The Broad Institute Genome Sequencing Center for Infectious Disease"/>
            <person name="Wu L."/>
            <person name="Ma J."/>
        </authorList>
    </citation>
    <scope>NUCLEOTIDE SEQUENCE [LARGE SCALE GENOMIC DNA]</scope>
    <source>
        <strain evidence="2 3">CGMCC 1.10593</strain>
    </source>
</reference>
<keyword evidence="3" id="KW-1185">Reference proteome</keyword>
<dbReference type="EMBL" id="JBHUDM010000002">
    <property type="protein sequence ID" value="MFD1641647.1"/>
    <property type="molecule type" value="Genomic_DNA"/>
</dbReference>
<dbReference type="Pfam" id="PF24348">
    <property type="entry name" value="DUF7508"/>
    <property type="match status" value="1"/>
</dbReference>